<dbReference type="InterPro" id="IPR052337">
    <property type="entry name" value="SAT4-like"/>
</dbReference>
<comment type="subcellular location">
    <subcellularLocation>
        <location evidence="1">Membrane</location>
        <topology evidence="1">Multi-pass membrane protein</topology>
    </subcellularLocation>
</comment>
<feature type="transmembrane region" description="Helical" evidence="7">
    <location>
        <begin position="145"/>
        <end position="173"/>
    </location>
</feature>
<proteinExistence type="inferred from homology"/>
<feature type="region of interest" description="Disordered" evidence="6">
    <location>
        <begin position="263"/>
        <end position="301"/>
    </location>
</feature>
<dbReference type="AlphaFoldDB" id="U4L431"/>
<keyword evidence="2 7" id="KW-0812">Transmembrane</keyword>
<feature type="transmembrane region" description="Helical" evidence="7">
    <location>
        <begin position="226"/>
        <end position="248"/>
    </location>
</feature>
<evidence type="ECO:0000256" key="3">
    <source>
        <dbReference type="ARBA" id="ARBA00022989"/>
    </source>
</evidence>
<feature type="transmembrane region" description="Helical" evidence="7">
    <location>
        <begin position="12"/>
        <end position="33"/>
    </location>
</feature>
<evidence type="ECO:0000256" key="1">
    <source>
        <dbReference type="ARBA" id="ARBA00004141"/>
    </source>
</evidence>
<feature type="transmembrane region" description="Helical" evidence="7">
    <location>
        <begin position="185"/>
        <end position="206"/>
    </location>
</feature>
<evidence type="ECO:0000313" key="10">
    <source>
        <dbReference type="Proteomes" id="UP000018144"/>
    </source>
</evidence>
<organism evidence="9 10">
    <name type="scientific">Pyronema omphalodes (strain CBS 100304)</name>
    <name type="common">Pyronema confluens</name>
    <dbReference type="NCBI Taxonomy" id="1076935"/>
    <lineage>
        <taxon>Eukaryota</taxon>
        <taxon>Fungi</taxon>
        <taxon>Dikarya</taxon>
        <taxon>Ascomycota</taxon>
        <taxon>Pezizomycotina</taxon>
        <taxon>Pezizomycetes</taxon>
        <taxon>Pezizales</taxon>
        <taxon>Pyronemataceae</taxon>
        <taxon>Pyronema</taxon>
    </lineage>
</organism>
<evidence type="ECO:0000256" key="5">
    <source>
        <dbReference type="ARBA" id="ARBA00038359"/>
    </source>
</evidence>
<dbReference type="EMBL" id="HF935218">
    <property type="protein sequence ID" value="CCX04815.1"/>
    <property type="molecule type" value="Genomic_DNA"/>
</dbReference>
<dbReference type="GO" id="GO:0016020">
    <property type="term" value="C:membrane"/>
    <property type="evidence" value="ECO:0007669"/>
    <property type="project" value="UniProtKB-SubCell"/>
</dbReference>
<gene>
    <name evidence="9" type="ORF">PCON_03797</name>
</gene>
<comment type="similarity">
    <text evidence="5">Belongs to the SAT4 family.</text>
</comment>
<keyword evidence="3 7" id="KW-1133">Transmembrane helix</keyword>
<feature type="transmembrane region" description="Helical" evidence="7">
    <location>
        <begin position="68"/>
        <end position="90"/>
    </location>
</feature>
<dbReference type="Pfam" id="PF20684">
    <property type="entry name" value="Fung_rhodopsin"/>
    <property type="match status" value="1"/>
</dbReference>
<keyword evidence="4 7" id="KW-0472">Membrane</keyword>
<dbReference type="Proteomes" id="UP000018144">
    <property type="component" value="Unassembled WGS sequence"/>
</dbReference>
<dbReference type="InterPro" id="IPR049326">
    <property type="entry name" value="Rhodopsin_dom_fungi"/>
</dbReference>
<evidence type="ECO:0000313" key="9">
    <source>
        <dbReference type="EMBL" id="CCX04815.1"/>
    </source>
</evidence>
<feature type="compositionally biased region" description="Polar residues" evidence="6">
    <location>
        <begin position="263"/>
        <end position="280"/>
    </location>
</feature>
<evidence type="ECO:0000259" key="8">
    <source>
        <dbReference type="Pfam" id="PF20684"/>
    </source>
</evidence>
<reference evidence="9 10" key="1">
    <citation type="journal article" date="2013" name="PLoS Genet.">
        <title>The genome and development-dependent transcriptomes of Pyronema confluens: a window into fungal evolution.</title>
        <authorList>
            <person name="Traeger S."/>
            <person name="Altegoer F."/>
            <person name="Freitag M."/>
            <person name="Gabaldon T."/>
            <person name="Kempken F."/>
            <person name="Kumar A."/>
            <person name="Marcet-Houben M."/>
            <person name="Poggeler S."/>
            <person name="Stajich J.E."/>
            <person name="Nowrousian M."/>
        </authorList>
    </citation>
    <scope>NUCLEOTIDE SEQUENCE [LARGE SCALE GENOMIC DNA]</scope>
    <source>
        <strain evidence="10">CBS 100304</strain>
        <tissue evidence="9">Vegetative mycelium</tissue>
    </source>
</reference>
<dbReference type="PANTHER" id="PTHR33048">
    <property type="entry name" value="PTH11-LIKE INTEGRAL MEMBRANE PROTEIN (AFU_ORTHOLOGUE AFUA_5G11245)"/>
    <property type="match status" value="1"/>
</dbReference>
<sequence>MALNGTITRQTLGSRLSHALFALSIVFEIAATIQSSTVLLDGDAYIKKHGLEAGQLYLLNEHVLKVTFFAHLMYYLAECVLKAAYLAFYADLYSRIQTKRRIAIWIATFIWATSYLAALLLIFTYCLPFEQNWRPDGKNPHCPVLFNVPAFFVLAGANILSDIAILVVPLLIIGAMRLGRNEKNALILVFSIGMMSIAASVIRAGVVGHRFVTANHTWDTVWVWMLWSHAEMFFGVIAFTLPSFRYILLRGMNKMQTTTQKLGYGSKVSTNRSGRNQSQKLPDESIDMDTTTTTSLKGHAEREGVLVQTTVTLKEESRAYQLASESQTNLTAVEDARQRAVPYEWRIDSERQQ</sequence>
<dbReference type="OrthoDB" id="5372266at2759"/>
<evidence type="ECO:0000256" key="2">
    <source>
        <dbReference type="ARBA" id="ARBA00022692"/>
    </source>
</evidence>
<feature type="transmembrane region" description="Helical" evidence="7">
    <location>
        <begin position="102"/>
        <end position="125"/>
    </location>
</feature>
<accession>U4L431</accession>
<keyword evidence="10" id="KW-1185">Reference proteome</keyword>
<evidence type="ECO:0000256" key="4">
    <source>
        <dbReference type="ARBA" id="ARBA00023136"/>
    </source>
</evidence>
<evidence type="ECO:0000256" key="6">
    <source>
        <dbReference type="SAM" id="MobiDB-lite"/>
    </source>
</evidence>
<name>U4L431_PYROM</name>
<dbReference type="PANTHER" id="PTHR33048:SF47">
    <property type="entry name" value="INTEGRAL MEMBRANE PROTEIN-RELATED"/>
    <property type="match status" value="1"/>
</dbReference>
<evidence type="ECO:0000256" key="7">
    <source>
        <dbReference type="SAM" id="Phobius"/>
    </source>
</evidence>
<protein>
    <recommendedName>
        <fullName evidence="8">Rhodopsin domain-containing protein</fullName>
    </recommendedName>
</protein>
<feature type="domain" description="Rhodopsin" evidence="8">
    <location>
        <begin position="20"/>
        <end position="248"/>
    </location>
</feature>